<dbReference type="AlphaFoldDB" id="A0A4Z2EFD5"/>
<keyword evidence="3" id="KW-1185">Reference proteome</keyword>
<comment type="caution">
    <text evidence="2">The sequence shown here is derived from an EMBL/GenBank/DDBJ whole genome shotgun (WGS) entry which is preliminary data.</text>
</comment>
<sequence length="136" mass="14790">MLLPGRLRGFVFFSDARKSNTTRPQAATLVWDLGTHNAASEALSIMALQSAQTTSLTFDLPHREHPDCGSRIALWIPLDRCHWFLTQNRRVPQLSCSTECGHKVAAVVIRTDADSMASSSGSPLPDTEAIGTDLGI</sequence>
<evidence type="ECO:0000313" key="3">
    <source>
        <dbReference type="Proteomes" id="UP000314294"/>
    </source>
</evidence>
<protein>
    <submittedName>
        <fullName evidence="2">Uncharacterized protein</fullName>
    </submittedName>
</protein>
<evidence type="ECO:0000256" key="1">
    <source>
        <dbReference type="SAM" id="MobiDB-lite"/>
    </source>
</evidence>
<gene>
    <name evidence="2" type="ORF">EYF80_062440</name>
</gene>
<feature type="region of interest" description="Disordered" evidence="1">
    <location>
        <begin position="115"/>
        <end position="136"/>
    </location>
</feature>
<evidence type="ECO:0000313" key="2">
    <source>
        <dbReference type="EMBL" id="TNN27415.1"/>
    </source>
</evidence>
<dbReference type="Proteomes" id="UP000314294">
    <property type="component" value="Unassembled WGS sequence"/>
</dbReference>
<dbReference type="EMBL" id="SRLO01008330">
    <property type="protein sequence ID" value="TNN27415.1"/>
    <property type="molecule type" value="Genomic_DNA"/>
</dbReference>
<proteinExistence type="predicted"/>
<name>A0A4Z2EFD5_9TELE</name>
<reference evidence="2 3" key="1">
    <citation type="submission" date="2019-03" db="EMBL/GenBank/DDBJ databases">
        <title>First draft genome of Liparis tanakae, snailfish: a comprehensive survey of snailfish specific genes.</title>
        <authorList>
            <person name="Kim W."/>
            <person name="Song I."/>
            <person name="Jeong J.-H."/>
            <person name="Kim D."/>
            <person name="Kim S."/>
            <person name="Ryu S."/>
            <person name="Song J.Y."/>
            <person name="Lee S.K."/>
        </authorList>
    </citation>
    <scope>NUCLEOTIDE SEQUENCE [LARGE SCALE GENOMIC DNA]</scope>
    <source>
        <tissue evidence="2">Muscle</tissue>
    </source>
</reference>
<organism evidence="2 3">
    <name type="scientific">Liparis tanakae</name>
    <name type="common">Tanaka's snailfish</name>
    <dbReference type="NCBI Taxonomy" id="230148"/>
    <lineage>
        <taxon>Eukaryota</taxon>
        <taxon>Metazoa</taxon>
        <taxon>Chordata</taxon>
        <taxon>Craniata</taxon>
        <taxon>Vertebrata</taxon>
        <taxon>Euteleostomi</taxon>
        <taxon>Actinopterygii</taxon>
        <taxon>Neopterygii</taxon>
        <taxon>Teleostei</taxon>
        <taxon>Neoteleostei</taxon>
        <taxon>Acanthomorphata</taxon>
        <taxon>Eupercaria</taxon>
        <taxon>Perciformes</taxon>
        <taxon>Cottioidei</taxon>
        <taxon>Cottales</taxon>
        <taxon>Liparidae</taxon>
        <taxon>Liparis</taxon>
    </lineage>
</organism>
<accession>A0A4Z2EFD5</accession>